<dbReference type="Pfam" id="PF12833">
    <property type="entry name" value="HTH_18"/>
    <property type="match status" value="1"/>
</dbReference>
<evidence type="ECO:0000259" key="4">
    <source>
        <dbReference type="PROSITE" id="PS01124"/>
    </source>
</evidence>
<dbReference type="GO" id="GO:0003700">
    <property type="term" value="F:DNA-binding transcription factor activity"/>
    <property type="evidence" value="ECO:0007669"/>
    <property type="project" value="InterPro"/>
</dbReference>
<proteinExistence type="predicted"/>
<dbReference type="KEGG" id="mmed:Mame_03640"/>
<accession>A0A1U9Z5G0</accession>
<dbReference type="SMART" id="SM00342">
    <property type="entry name" value="HTH_ARAC"/>
    <property type="match status" value="1"/>
</dbReference>
<reference evidence="5 6" key="1">
    <citation type="submission" date="2017-03" db="EMBL/GenBank/DDBJ databases">
        <title>Foreign affairs: Plasmid Transfer between Roseobacters and Rhizobia.</title>
        <authorList>
            <person name="Bartling P."/>
            <person name="Bunk B."/>
            <person name="Overmann J."/>
            <person name="Brinkmann H."/>
            <person name="Petersen J."/>
        </authorList>
    </citation>
    <scope>NUCLEOTIDE SEQUENCE [LARGE SCALE GENOMIC DNA]</scope>
    <source>
        <strain evidence="5 6">MACL11</strain>
    </source>
</reference>
<organism evidence="5 6">
    <name type="scientific">Martelella mediterranea DSM 17316</name>
    <dbReference type="NCBI Taxonomy" id="1122214"/>
    <lineage>
        <taxon>Bacteria</taxon>
        <taxon>Pseudomonadati</taxon>
        <taxon>Pseudomonadota</taxon>
        <taxon>Alphaproteobacteria</taxon>
        <taxon>Hyphomicrobiales</taxon>
        <taxon>Aurantimonadaceae</taxon>
        <taxon>Martelella</taxon>
    </lineage>
</organism>
<dbReference type="InterPro" id="IPR037923">
    <property type="entry name" value="HTH-like"/>
</dbReference>
<evidence type="ECO:0000256" key="3">
    <source>
        <dbReference type="ARBA" id="ARBA00023163"/>
    </source>
</evidence>
<dbReference type="InterPro" id="IPR018060">
    <property type="entry name" value="HTH_AraC"/>
</dbReference>
<dbReference type="PROSITE" id="PS01124">
    <property type="entry name" value="HTH_ARAC_FAMILY_2"/>
    <property type="match status" value="1"/>
</dbReference>
<dbReference type="STRING" id="1122214.Mame_03640"/>
<keyword evidence="1" id="KW-0805">Transcription regulation</keyword>
<protein>
    <submittedName>
        <fullName evidence="5">Transcriptional activator FtrA</fullName>
    </submittedName>
</protein>
<evidence type="ECO:0000256" key="1">
    <source>
        <dbReference type="ARBA" id="ARBA00023015"/>
    </source>
</evidence>
<dbReference type="PANTHER" id="PTHR46796:SF2">
    <property type="entry name" value="TRANSCRIPTIONAL REGULATORY PROTEIN"/>
    <property type="match status" value="1"/>
</dbReference>
<dbReference type="Gene3D" id="1.10.10.60">
    <property type="entry name" value="Homeodomain-like"/>
    <property type="match status" value="1"/>
</dbReference>
<dbReference type="InterPro" id="IPR009057">
    <property type="entry name" value="Homeodomain-like_sf"/>
</dbReference>
<dbReference type="InterPro" id="IPR050204">
    <property type="entry name" value="AraC_XylS_family_regulators"/>
</dbReference>
<dbReference type="InterPro" id="IPR003313">
    <property type="entry name" value="AraC-bd"/>
</dbReference>
<gene>
    <name evidence="5" type="ORF">Mame_03640</name>
</gene>
<evidence type="ECO:0000313" key="6">
    <source>
        <dbReference type="Proteomes" id="UP000191135"/>
    </source>
</evidence>
<dbReference type="EMBL" id="CP020330">
    <property type="protein sequence ID" value="AQZ52945.1"/>
    <property type="molecule type" value="Genomic_DNA"/>
</dbReference>
<sequence>MAGVQTFSYRGAARFSTPGRLIILHPDELHDGGAGGEDGLTYRMIYLPPEKIMAALEGLATALPFVRDPVADDGQMRASLIEALDELDGEMGELKRDGLIAEIAHHLLRLGDARGRAAKSIDRRALALCRDFLSECAEEAINSQRLEEIAGLDRFTLARQFRTLYGTSPHRYLVQRRLSRARAMIIAGAPLAEAATASGFADQSHMTRHFAKTYGMPPGRFRALTLAAHAEEEKHPASPRHCRGLRR</sequence>
<dbReference type="Proteomes" id="UP000191135">
    <property type="component" value="Chromosome"/>
</dbReference>
<dbReference type="Pfam" id="PF02311">
    <property type="entry name" value="AraC_binding"/>
    <property type="match status" value="1"/>
</dbReference>
<keyword evidence="3" id="KW-0804">Transcription</keyword>
<evidence type="ECO:0000256" key="2">
    <source>
        <dbReference type="ARBA" id="ARBA00023125"/>
    </source>
</evidence>
<keyword evidence="6" id="KW-1185">Reference proteome</keyword>
<keyword evidence="2" id="KW-0238">DNA-binding</keyword>
<dbReference type="PANTHER" id="PTHR46796">
    <property type="entry name" value="HTH-TYPE TRANSCRIPTIONAL ACTIVATOR RHAS-RELATED"/>
    <property type="match status" value="1"/>
</dbReference>
<dbReference type="SUPFAM" id="SSF51215">
    <property type="entry name" value="Regulatory protein AraC"/>
    <property type="match status" value="1"/>
</dbReference>
<name>A0A1U9Z5G0_9HYPH</name>
<dbReference type="SUPFAM" id="SSF46689">
    <property type="entry name" value="Homeodomain-like"/>
    <property type="match status" value="2"/>
</dbReference>
<feature type="domain" description="HTH araC/xylS-type" evidence="4">
    <location>
        <begin position="123"/>
        <end position="224"/>
    </location>
</feature>
<dbReference type="GO" id="GO:0043565">
    <property type="term" value="F:sequence-specific DNA binding"/>
    <property type="evidence" value="ECO:0007669"/>
    <property type="project" value="InterPro"/>
</dbReference>
<evidence type="ECO:0000313" key="5">
    <source>
        <dbReference type="EMBL" id="AQZ52945.1"/>
    </source>
</evidence>
<dbReference type="AlphaFoldDB" id="A0A1U9Z5G0"/>
<dbReference type="eggNOG" id="COG2207">
    <property type="taxonomic scope" value="Bacteria"/>
</dbReference>